<dbReference type="PANTHER" id="PTHR30055:SF151">
    <property type="entry name" value="TRANSCRIPTIONAL REGULATORY PROTEIN"/>
    <property type="match status" value="1"/>
</dbReference>
<name>A0A6N8GQP3_9MICC</name>
<dbReference type="GO" id="GO:0003700">
    <property type="term" value="F:DNA-binding transcription factor activity"/>
    <property type="evidence" value="ECO:0007669"/>
    <property type="project" value="TreeGrafter"/>
</dbReference>
<evidence type="ECO:0000256" key="1">
    <source>
        <dbReference type="ARBA" id="ARBA00023015"/>
    </source>
</evidence>
<dbReference type="GO" id="GO:0045892">
    <property type="term" value="P:negative regulation of DNA-templated transcription"/>
    <property type="evidence" value="ECO:0007669"/>
    <property type="project" value="InterPro"/>
</dbReference>
<dbReference type="SUPFAM" id="SSF46689">
    <property type="entry name" value="Homeodomain-like"/>
    <property type="match status" value="1"/>
</dbReference>
<dbReference type="PROSITE" id="PS50977">
    <property type="entry name" value="HTH_TETR_2"/>
    <property type="match status" value="1"/>
</dbReference>
<dbReference type="RefSeq" id="WP_162459642.1">
    <property type="nucleotide sequence ID" value="NZ_WOGU01000006.1"/>
</dbReference>
<dbReference type="InterPro" id="IPR023772">
    <property type="entry name" value="DNA-bd_HTH_TetR-type_CS"/>
</dbReference>
<dbReference type="Pfam" id="PF02909">
    <property type="entry name" value="TetR_C_1"/>
    <property type="match status" value="1"/>
</dbReference>
<proteinExistence type="predicted"/>
<reference evidence="6 7" key="1">
    <citation type="submission" date="2019-12" db="EMBL/GenBank/DDBJ databases">
        <authorList>
            <person name="Shi Y."/>
        </authorList>
    </citation>
    <scope>NUCLEOTIDE SEQUENCE [LARGE SCALE GENOMIC DNA]</scope>
    <source>
        <strain evidence="6 7">JCM 17929</strain>
    </source>
</reference>
<feature type="DNA-binding region" description="H-T-H motif" evidence="4">
    <location>
        <begin position="25"/>
        <end position="44"/>
    </location>
</feature>
<comment type="caution">
    <text evidence="6">The sequence shown here is derived from an EMBL/GenBank/DDBJ whole genome shotgun (WGS) entry which is preliminary data.</text>
</comment>
<dbReference type="PRINTS" id="PR00455">
    <property type="entry name" value="HTHTETR"/>
</dbReference>
<keyword evidence="1" id="KW-0805">Transcription regulation</keyword>
<protein>
    <submittedName>
        <fullName evidence="6">TetR family transcriptional regulator</fullName>
    </submittedName>
</protein>
<evidence type="ECO:0000313" key="6">
    <source>
        <dbReference type="EMBL" id="MUN63144.1"/>
    </source>
</evidence>
<dbReference type="GO" id="GO:0000976">
    <property type="term" value="F:transcription cis-regulatory region binding"/>
    <property type="evidence" value="ECO:0007669"/>
    <property type="project" value="TreeGrafter"/>
</dbReference>
<keyword evidence="2 4" id="KW-0238">DNA-binding</keyword>
<dbReference type="InterPro" id="IPR050109">
    <property type="entry name" value="HTH-type_TetR-like_transc_reg"/>
</dbReference>
<evidence type="ECO:0000256" key="4">
    <source>
        <dbReference type="PROSITE-ProRule" id="PRU00335"/>
    </source>
</evidence>
<dbReference type="EMBL" id="WOGU01000006">
    <property type="protein sequence ID" value="MUN63144.1"/>
    <property type="molecule type" value="Genomic_DNA"/>
</dbReference>
<dbReference type="PANTHER" id="PTHR30055">
    <property type="entry name" value="HTH-TYPE TRANSCRIPTIONAL REGULATOR RUTR"/>
    <property type="match status" value="1"/>
</dbReference>
<evidence type="ECO:0000259" key="5">
    <source>
        <dbReference type="PROSITE" id="PS50977"/>
    </source>
</evidence>
<dbReference type="Pfam" id="PF00440">
    <property type="entry name" value="TetR_N"/>
    <property type="match status" value="1"/>
</dbReference>
<evidence type="ECO:0000256" key="2">
    <source>
        <dbReference type="ARBA" id="ARBA00023125"/>
    </source>
</evidence>
<dbReference type="Gene3D" id="1.10.10.60">
    <property type="entry name" value="Homeodomain-like"/>
    <property type="match status" value="1"/>
</dbReference>
<dbReference type="InterPro" id="IPR009057">
    <property type="entry name" value="Homeodomain-like_sf"/>
</dbReference>
<organism evidence="6 7">
    <name type="scientific">Kocuria sediminis</name>
    <dbReference type="NCBI Taxonomy" id="1038857"/>
    <lineage>
        <taxon>Bacteria</taxon>
        <taxon>Bacillati</taxon>
        <taxon>Actinomycetota</taxon>
        <taxon>Actinomycetes</taxon>
        <taxon>Micrococcales</taxon>
        <taxon>Micrococcaceae</taxon>
        <taxon>Kocuria</taxon>
    </lineage>
</organism>
<keyword evidence="3" id="KW-0804">Transcription</keyword>
<sequence length="190" mass="20397">MSLTRTAVVDAAWALLRTYGLGDLTMRRLAREMGVQPGALYWHVTDKQTLLLALAERMLEPVRNKDSPTELVTALRLAILEIRDGADVVAVAHALGAETLPPTTELVSLLRALGLPDDKARGGALTLIRYTLGSVAAQQTRASIAGRSSEEQDAMDEQDFEMGLETILRGLGASRVSTGDSGTAARTRDI</sequence>
<dbReference type="Proteomes" id="UP000436989">
    <property type="component" value="Unassembled WGS sequence"/>
</dbReference>
<accession>A0A6N8GQP3</accession>
<dbReference type="PROSITE" id="PS01081">
    <property type="entry name" value="HTH_TETR_1"/>
    <property type="match status" value="1"/>
</dbReference>
<feature type="domain" description="HTH tetR-type" evidence="5">
    <location>
        <begin position="2"/>
        <end position="62"/>
    </location>
</feature>
<evidence type="ECO:0000256" key="3">
    <source>
        <dbReference type="ARBA" id="ARBA00023163"/>
    </source>
</evidence>
<evidence type="ECO:0000313" key="7">
    <source>
        <dbReference type="Proteomes" id="UP000436989"/>
    </source>
</evidence>
<dbReference type="InterPro" id="IPR036271">
    <property type="entry name" value="Tet_transcr_reg_TetR-rel_C_sf"/>
</dbReference>
<keyword evidence="7" id="KW-1185">Reference proteome</keyword>
<dbReference type="Gene3D" id="1.10.357.10">
    <property type="entry name" value="Tetracycline Repressor, domain 2"/>
    <property type="match status" value="1"/>
</dbReference>
<dbReference type="InterPro" id="IPR001647">
    <property type="entry name" value="HTH_TetR"/>
</dbReference>
<dbReference type="AlphaFoldDB" id="A0A6N8GQP3"/>
<dbReference type="InterPro" id="IPR004111">
    <property type="entry name" value="Repressor_TetR_C"/>
</dbReference>
<gene>
    <name evidence="6" type="ORF">GMA12_08330</name>
</gene>
<dbReference type="SUPFAM" id="SSF48498">
    <property type="entry name" value="Tetracyclin repressor-like, C-terminal domain"/>
    <property type="match status" value="1"/>
</dbReference>